<reference evidence="2" key="1">
    <citation type="submission" date="2021-03" db="EMBL/GenBank/DDBJ databases">
        <authorList>
            <person name="Li Z."/>
            <person name="Yang C."/>
        </authorList>
    </citation>
    <scope>NUCLEOTIDE SEQUENCE</scope>
    <source>
        <strain evidence="2">Dzin_1.0</strain>
        <tissue evidence="2">Leaf</tissue>
    </source>
</reference>
<comment type="caution">
    <text evidence="2">The sequence shown here is derived from an EMBL/GenBank/DDBJ whole genome shotgun (WGS) entry which is preliminary data.</text>
</comment>
<evidence type="ECO:0000313" key="3">
    <source>
        <dbReference type="Proteomes" id="UP001085076"/>
    </source>
</evidence>
<name>A0A9D5HN92_9LILI</name>
<reference evidence="2" key="2">
    <citation type="journal article" date="2022" name="Hortic Res">
        <title>The genome of Dioscorea zingiberensis sheds light on the biosynthesis, origin and evolution of the medicinally important diosgenin saponins.</title>
        <authorList>
            <person name="Li Y."/>
            <person name="Tan C."/>
            <person name="Li Z."/>
            <person name="Guo J."/>
            <person name="Li S."/>
            <person name="Chen X."/>
            <person name="Wang C."/>
            <person name="Dai X."/>
            <person name="Yang H."/>
            <person name="Song W."/>
            <person name="Hou L."/>
            <person name="Xu J."/>
            <person name="Tong Z."/>
            <person name="Xu A."/>
            <person name="Yuan X."/>
            <person name="Wang W."/>
            <person name="Yang Q."/>
            <person name="Chen L."/>
            <person name="Sun Z."/>
            <person name="Wang K."/>
            <person name="Pan B."/>
            <person name="Chen J."/>
            <person name="Bao Y."/>
            <person name="Liu F."/>
            <person name="Qi X."/>
            <person name="Gang D.R."/>
            <person name="Wen J."/>
            <person name="Li J."/>
        </authorList>
    </citation>
    <scope>NUCLEOTIDE SEQUENCE</scope>
    <source>
        <strain evidence="2">Dzin_1.0</strain>
    </source>
</reference>
<evidence type="ECO:0000313" key="2">
    <source>
        <dbReference type="EMBL" id="KAJ0981782.1"/>
    </source>
</evidence>
<protein>
    <submittedName>
        <fullName evidence="2">Uncharacterized protein</fullName>
    </submittedName>
</protein>
<feature type="region of interest" description="Disordered" evidence="1">
    <location>
        <begin position="90"/>
        <end position="112"/>
    </location>
</feature>
<accession>A0A9D5HN92</accession>
<organism evidence="2 3">
    <name type="scientific">Dioscorea zingiberensis</name>
    <dbReference type="NCBI Taxonomy" id="325984"/>
    <lineage>
        <taxon>Eukaryota</taxon>
        <taxon>Viridiplantae</taxon>
        <taxon>Streptophyta</taxon>
        <taxon>Embryophyta</taxon>
        <taxon>Tracheophyta</taxon>
        <taxon>Spermatophyta</taxon>
        <taxon>Magnoliopsida</taxon>
        <taxon>Liliopsida</taxon>
        <taxon>Dioscoreales</taxon>
        <taxon>Dioscoreaceae</taxon>
        <taxon>Dioscorea</taxon>
    </lineage>
</organism>
<sequence length="112" mass="12337">MVGIYIYKCRCEQSDGPRERETNQKKRSIQEEVRAVGGPLLITQPTGLDPNRLTESETLRETGTEDPQLQSGVAADLSLRIYLLLGSKEGQKEGGISNSPPGKRFILHNGRG</sequence>
<keyword evidence="3" id="KW-1185">Reference proteome</keyword>
<dbReference type="EMBL" id="JAGGNH010000002">
    <property type="protein sequence ID" value="KAJ0981782.1"/>
    <property type="molecule type" value="Genomic_DNA"/>
</dbReference>
<gene>
    <name evidence="2" type="ORF">J5N97_010037</name>
</gene>
<dbReference type="Proteomes" id="UP001085076">
    <property type="component" value="Miscellaneous, Linkage group lg02"/>
</dbReference>
<proteinExistence type="predicted"/>
<evidence type="ECO:0000256" key="1">
    <source>
        <dbReference type="SAM" id="MobiDB-lite"/>
    </source>
</evidence>
<dbReference type="AlphaFoldDB" id="A0A9D5HN92"/>